<dbReference type="Proteomes" id="UP000316096">
    <property type="component" value="Unassembled WGS sequence"/>
</dbReference>
<organism evidence="2 3">
    <name type="scientific">Actinoallomurus bryophytorum</name>
    <dbReference type="NCBI Taxonomy" id="1490222"/>
    <lineage>
        <taxon>Bacteria</taxon>
        <taxon>Bacillati</taxon>
        <taxon>Actinomycetota</taxon>
        <taxon>Actinomycetes</taxon>
        <taxon>Streptosporangiales</taxon>
        <taxon>Thermomonosporaceae</taxon>
        <taxon>Actinoallomurus</taxon>
    </lineage>
</organism>
<protein>
    <submittedName>
        <fullName evidence="2">Uncharacterized protein</fullName>
    </submittedName>
</protein>
<comment type="caution">
    <text evidence="2">The sequence shown here is derived from an EMBL/GenBank/DDBJ whole genome shotgun (WGS) entry which is preliminary data.</text>
</comment>
<evidence type="ECO:0000256" key="1">
    <source>
        <dbReference type="SAM" id="MobiDB-lite"/>
    </source>
</evidence>
<evidence type="ECO:0000313" key="3">
    <source>
        <dbReference type="Proteomes" id="UP000316096"/>
    </source>
</evidence>
<name>A0A543CWQ8_9ACTN</name>
<proteinExistence type="predicted"/>
<accession>A0A543CWQ8</accession>
<reference evidence="2 3" key="1">
    <citation type="submission" date="2019-06" db="EMBL/GenBank/DDBJ databases">
        <title>Sequencing the genomes of 1000 actinobacteria strains.</title>
        <authorList>
            <person name="Klenk H.-P."/>
        </authorList>
    </citation>
    <scope>NUCLEOTIDE SEQUENCE [LARGE SCALE GENOMIC DNA]</scope>
    <source>
        <strain evidence="2 3">DSM 102200</strain>
    </source>
</reference>
<gene>
    <name evidence="2" type="ORF">FB559_7305</name>
</gene>
<keyword evidence="3" id="KW-1185">Reference proteome</keyword>
<feature type="region of interest" description="Disordered" evidence="1">
    <location>
        <begin position="86"/>
        <end position="107"/>
    </location>
</feature>
<sequence length="1731" mass="185256">MPDTTFSDAFPVLLGPVRIETRFTATELLVRIFPDEWAVESFEAPRTDQEHADARRFWIGYWQAGGDHDERLAVWRELSDRVGPGRARHIVDSRRPSNPADEPHRTNPAQVVLVVAAPDPFAAADRSAGGTYWRAVYRAGDDATALAAADTALNRAVGSTRAGKIRAQRPDGMDREPRTGDRAHADVLVAFLDLPKPKDTETRTSTWTQAAHARLLPDRFTLLGYAGGQVRVNVTGNAVPPDLAVGPDPSTPPADQFRTTNGALHVPDALAWLTDFDRAVAAGMGFRVPLTDAIRGGLDRLIVLGLRGRTPQASQQDLETLIGHQAKSRAGFRLLAQGTPTNNTGRVASAFGTTDEAADGFAALFTPAALGALPAERSDGQWLAELLGIDPAVIAAVPGADGTDQSEARAMNVALWPATWGHHLGTTLNPIFGTGAVDATRAFFTRHVSGRGPVPAVRFGRQPYGVLVTTAFSRLAWADTDPDAAHRRKLNALLTTGGQDWAALAAGVPFLGADGDPHALLLGLLGLHPTSAEFHQRYAQSAEDYYNRSNLDGSGGEVLDALTTLGVRQKTRDLLTRLGHPTGAPDPDASSRLFVGRQHAMRGPLVDDRPLSETAPVRAYTGDGRNYLDWLAAGARTAFDLVPTESGFAAETPAALLYLLLRHAVLNGYHEAALRLSAAAHGLADAQVIAARRDAPFIHISERTQVTESRYGLLYAPDQAVTGDATTLLADHIPAVLGQQPATQQLAEQLDAIESLAQVPTARLERVLAEHLDTAGYRLDAWRLGLANERLAALRYPAGGQPVRGVHLGAFGWLEDVRPRTVQPDTVTLSGDLAQVFTPPGSPPLLRDPLNEGFVHAPSVSHATTAALLRSGYLANATRGNPGTLAVDLSADRVRVALSFLDGVRAGQSLGALLGYRLERGLHDRHALAETDVFISALRQAFPLVAGKLPETAAREGTAIESLDARNVVDGLALVLQVTRTGPDTYPYGRSDLPPAAPEQALVIDTEVRALVEIHDALADLTVAEGVHQTVLGNPDRAAAALDAFTRSGNPPDPEVVRTPRTGRRMNHRFALHLRDGRSPNGTTPRGSGDPSVNDWLSDLLPDPDDVVCRVEWIDPRTGHGDDLVVSQDDLDLQPIDLLWVLRPDDPATMTDLDDRIIGRVQDVKDLRGDTEPVIRYTDQVPGKITFFELSPLVAELRALLLAARPARPSDLVPGATAGPADPGVDDTVDLPRQRPAAVRSALKDFQDDLDDFLHDLGAPLADPVAHRAQLLSQADTFLGRYADLLLTGNGLGLVRSGWGELTLWRRARFGEVLGAVKAAADRMAASLAQANARLAANDALPSSATAEQRYALLQQAERLLTTTPTSPRPKTPQLMRTAVLNARVAFTNRLNGLTAIAQTDRTKLSDLLSDVAKLLPITQFDAGGLTVTPIQEAVLAFCADLLGRSADLRAEVADRLAKADAALVDYDHAAGGPGRVTAATTAIRAALGPDALATSEFTVGDAAGDGWQKSFQASKDGKLTKHLNRDFPLDDWLHGLARVRPRLGRWERITLLAATIGRDDPDLTPVQLPFVKDEPWLGLEIPAAVDDDRLLYTAHYADALSPHDDQCALVIDEWTETIPAADATTAIAAQYDRPGSEPPQSMLLVAPPVRTGTWRFDDLVAAVGETLDLTRTRAVEPGQIDTTAYAQLLPATVLPVAAHPITISTDLAANNAGQPAALGRHAAPFRPAKG</sequence>
<dbReference type="RefSeq" id="WP_141961366.1">
    <property type="nucleotide sequence ID" value="NZ_VFOZ01000001.1"/>
</dbReference>
<evidence type="ECO:0000313" key="2">
    <source>
        <dbReference type="EMBL" id="TQM01544.1"/>
    </source>
</evidence>
<dbReference type="OrthoDB" id="9757728at2"/>
<dbReference type="EMBL" id="VFOZ01000001">
    <property type="protein sequence ID" value="TQM01544.1"/>
    <property type="molecule type" value="Genomic_DNA"/>
</dbReference>
<feature type="compositionally biased region" description="Basic and acidic residues" evidence="1">
    <location>
        <begin position="89"/>
        <end position="105"/>
    </location>
</feature>